<evidence type="ECO:0000256" key="11">
    <source>
        <dbReference type="ARBA" id="ARBA00023136"/>
    </source>
</evidence>
<dbReference type="Pfam" id="PF04234">
    <property type="entry name" value="CopC"/>
    <property type="match status" value="1"/>
</dbReference>
<feature type="compositionally biased region" description="Gly residues" evidence="13">
    <location>
        <begin position="9"/>
        <end position="24"/>
    </location>
</feature>
<feature type="compositionally biased region" description="Basic and acidic residues" evidence="13">
    <location>
        <begin position="473"/>
        <end position="495"/>
    </location>
</feature>
<feature type="compositionally biased region" description="Low complexity" evidence="13">
    <location>
        <begin position="557"/>
        <end position="573"/>
    </location>
</feature>
<feature type="compositionally biased region" description="Pro residues" evidence="13">
    <location>
        <begin position="517"/>
        <end position="529"/>
    </location>
</feature>
<dbReference type="InterPro" id="IPR032694">
    <property type="entry name" value="CopC/D"/>
</dbReference>
<evidence type="ECO:0000256" key="10">
    <source>
        <dbReference type="ARBA" id="ARBA00023008"/>
    </source>
</evidence>
<evidence type="ECO:0000256" key="2">
    <source>
        <dbReference type="ARBA" id="ARBA00004651"/>
    </source>
</evidence>
<feature type="transmembrane region" description="Helical" evidence="14">
    <location>
        <begin position="588"/>
        <end position="609"/>
    </location>
</feature>
<feature type="domain" description="CopC" evidence="15">
    <location>
        <begin position="95"/>
        <end position="191"/>
    </location>
</feature>
<sequence>MQRRRSGAAVGGGGRGAGGRGGGTVRRTTDRGTPGRGVPGRATSGRAASGRGALGRGTRGRVASGRGARRLRGLVLLGTVLVLILLGGAGPASAHAALRGADPEDGSVVESAPRHVTLTFTESVALLDDSFRIYSPDNHRVPLDEPEHADGRSDTARIGLPGGLDDGTYTVAWRVVSADSHPVSGAFTFSIGKPSPSAPAAPADPAEHPITASLYDTGRYLAYIAAALLIGTMAFAALCRPPDTAPLRAPLVTGWWTLLTSTAVLLVLRAPYENGTSPATAFDLSAFTGALTGRPGIALLARLALLVLAAAVFPRLARPRRDRGGPDGRTSPARLAAGTVLAVALALTWASAEHASAGIQVPVAMTSSVLHLLAMACWLGGLTALLIVLFRAGTPPPVTTVTRFSRLAFLSVTVLVVTGVYQSWRGLGSWTALTDSSYGRTLAVKLVMTAALLLAAALSRRLTLGLATAASPVEKENGKEKETETETETEMRGTEEGEAAAGAAAVVRERVPELVVPAPPDEAPSPASAPPARDDGTPDSLHPAPSPDPSPAPPALPGASGPAPALPAASGPDESPLDRYRRALRASVLVEAVVAVVVLLVTTVLTGTLPARAEAEAAAAGPAPVAGLPAATVVTIPYSLDVPGGKGSVQITLDPGRVGENGIQAVAFDPAGALDSVPELRLSFTLDEKDVGPIDAGLTDRGGYWATSDLNLPLPGTWTMKATIRVSEVDQVTESHPLRIEP</sequence>
<keyword evidence="18" id="KW-1185">Reference proteome</keyword>
<evidence type="ECO:0000256" key="12">
    <source>
        <dbReference type="ARBA" id="ARBA00070395"/>
    </source>
</evidence>
<dbReference type="InterPro" id="IPR014756">
    <property type="entry name" value="Ig_E-set"/>
</dbReference>
<feature type="domain" description="Copper resistance protein D" evidence="16">
    <location>
        <begin position="400"/>
        <end position="475"/>
    </location>
</feature>
<feature type="transmembrane region" description="Helical" evidence="14">
    <location>
        <begin position="292"/>
        <end position="313"/>
    </location>
</feature>
<keyword evidence="5 14" id="KW-0812">Transmembrane</keyword>
<dbReference type="PANTHER" id="PTHR34820:SF4">
    <property type="entry name" value="INNER MEMBRANE PROTEIN YEBZ"/>
    <property type="match status" value="1"/>
</dbReference>
<accession>A0A1G6XAJ9</accession>
<organism evidence="17 18">
    <name type="scientific">Streptomyces prasinopilosus</name>
    <dbReference type="NCBI Taxonomy" id="67344"/>
    <lineage>
        <taxon>Bacteria</taxon>
        <taxon>Bacillati</taxon>
        <taxon>Actinomycetota</taxon>
        <taxon>Actinomycetes</taxon>
        <taxon>Kitasatosporales</taxon>
        <taxon>Streptomycetaceae</taxon>
        <taxon>Streptomyces</taxon>
    </lineage>
</organism>
<keyword evidence="7" id="KW-0732">Signal</keyword>
<dbReference type="InterPro" id="IPR014755">
    <property type="entry name" value="Cu-Rt/internalin_Ig-like"/>
</dbReference>
<keyword evidence="8" id="KW-0574">Periplasm</keyword>
<evidence type="ECO:0000256" key="1">
    <source>
        <dbReference type="ARBA" id="ARBA00004418"/>
    </source>
</evidence>
<comment type="subcellular location">
    <subcellularLocation>
        <location evidence="2">Cell membrane</location>
        <topology evidence="2">Multi-pass membrane protein</topology>
    </subcellularLocation>
    <subcellularLocation>
        <location evidence="1">Periplasm</location>
    </subcellularLocation>
</comment>
<evidence type="ECO:0000256" key="9">
    <source>
        <dbReference type="ARBA" id="ARBA00022989"/>
    </source>
</evidence>
<feature type="transmembrane region" description="Helical" evidence="14">
    <location>
        <begin position="74"/>
        <end position="98"/>
    </location>
</feature>
<keyword evidence="9 14" id="KW-1133">Transmembrane helix</keyword>
<evidence type="ECO:0000313" key="17">
    <source>
        <dbReference type="EMBL" id="SDD75102.1"/>
    </source>
</evidence>
<dbReference type="Gene3D" id="2.60.40.1220">
    <property type="match status" value="1"/>
</dbReference>
<keyword evidence="10" id="KW-0186">Copper</keyword>
<dbReference type="InterPro" id="IPR008457">
    <property type="entry name" value="Cu-R_CopD_dom"/>
</dbReference>
<dbReference type="GO" id="GO:0042597">
    <property type="term" value="C:periplasmic space"/>
    <property type="evidence" value="ECO:0007669"/>
    <property type="project" value="UniProtKB-SubCell"/>
</dbReference>
<dbReference type="InterPro" id="IPR007348">
    <property type="entry name" value="CopC_dom"/>
</dbReference>
<feature type="transmembrane region" description="Helical" evidence="14">
    <location>
        <begin position="404"/>
        <end position="422"/>
    </location>
</feature>
<dbReference type="GO" id="GO:0006825">
    <property type="term" value="P:copper ion transport"/>
    <property type="evidence" value="ECO:0007669"/>
    <property type="project" value="InterPro"/>
</dbReference>
<evidence type="ECO:0000256" key="4">
    <source>
        <dbReference type="ARBA" id="ARBA00022475"/>
    </source>
</evidence>
<evidence type="ECO:0000259" key="16">
    <source>
        <dbReference type="Pfam" id="PF05425"/>
    </source>
</evidence>
<feature type="transmembrane region" description="Helical" evidence="14">
    <location>
        <begin position="251"/>
        <end position="272"/>
    </location>
</feature>
<feature type="transmembrane region" description="Helical" evidence="14">
    <location>
        <begin position="220"/>
        <end position="239"/>
    </location>
</feature>
<name>A0A1G6XAJ9_9ACTN</name>
<dbReference type="Proteomes" id="UP000182100">
    <property type="component" value="Unassembled WGS sequence"/>
</dbReference>
<feature type="transmembrane region" description="Helical" evidence="14">
    <location>
        <begin position="372"/>
        <end position="392"/>
    </location>
</feature>
<evidence type="ECO:0000256" key="14">
    <source>
        <dbReference type="SAM" id="Phobius"/>
    </source>
</evidence>
<protein>
    <recommendedName>
        <fullName evidence="12">Protein YobA</fullName>
    </recommendedName>
</protein>
<feature type="region of interest" description="Disordered" evidence="13">
    <location>
        <begin position="1"/>
        <end position="65"/>
    </location>
</feature>
<dbReference type="AlphaFoldDB" id="A0A1G6XAJ9"/>
<dbReference type="GO" id="GO:0046688">
    <property type="term" value="P:response to copper ion"/>
    <property type="evidence" value="ECO:0007669"/>
    <property type="project" value="InterPro"/>
</dbReference>
<evidence type="ECO:0000256" key="6">
    <source>
        <dbReference type="ARBA" id="ARBA00022723"/>
    </source>
</evidence>
<feature type="compositionally biased region" description="Low complexity" evidence="13">
    <location>
        <begin position="39"/>
        <end position="51"/>
    </location>
</feature>
<proteinExistence type="inferred from homology"/>
<evidence type="ECO:0000259" key="15">
    <source>
        <dbReference type="Pfam" id="PF04234"/>
    </source>
</evidence>
<feature type="compositionally biased region" description="Pro residues" evidence="13">
    <location>
        <begin position="544"/>
        <end position="556"/>
    </location>
</feature>
<evidence type="ECO:0000256" key="5">
    <source>
        <dbReference type="ARBA" id="ARBA00022692"/>
    </source>
</evidence>
<gene>
    <name evidence="17" type="ORF">SAMN05216505_111141</name>
</gene>
<evidence type="ECO:0000256" key="8">
    <source>
        <dbReference type="ARBA" id="ARBA00022764"/>
    </source>
</evidence>
<feature type="region of interest" description="Disordered" evidence="13">
    <location>
        <begin position="472"/>
        <end position="504"/>
    </location>
</feature>
<keyword evidence="4" id="KW-1003">Cell membrane</keyword>
<feature type="transmembrane region" description="Helical" evidence="14">
    <location>
        <begin position="333"/>
        <end position="352"/>
    </location>
</feature>
<evidence type="ECO:0000256" key="3">
    <source>
        <dbReference type="ARBA" id="ARBA00010509"/>
    </source>
</evidence>
<dbReference type="STRING" id="67344.SAMN05216505_111141"/>
<reference evidence="18" key="1">
    <citation type="submission" date="2016-10" db="EMBL/GenBank/DDBJ databases">
        <authorList>
            <person name="Varghese N."/>
            <person name="Submissions S."/>
        </authorList>
    </citation>
    <scope>NUCLEOTIDE SEQUENCE [LARGE SCALE GENOMIC DNA]</scope>
    <source>
        <strain evidence="18">CGMCC 4.3504</strain>
    </source>
</reference>
<keyword evidence="6" id="KW-0479">Metal-binding</keyword>
<feature type="transmembrane region" description="Helical" evidence="14">
    <location>
        <begin position="442"/>
        <end position="459"/>
    </location>
</feature>
<dbReference type="FunFam" id="2.60.40.1220:FF:000001">
    <property type="entry name" value="CopC domain-containing protein YobA"/>
    <property type="match status" value="1"/>
</dbReference>
<comment type="similarity">
    <text evidence="3">Belongs to the CopC family.</text>
</comment>
<dbReference type="GO" id="GO:0005886">
    <property type="term" value="C:plasma membrane"/>
    <property type="evidence" value="ECO:0007669"/>
    <property type="project" value="UniProtKB-SubCell"/>
</dbReference>
<dbReference type="GO" id="GO:0005507">
    <property type="term" value="F:copper ion binding"/>
    <property type="evidence" value="ECO:0007669"/>
    <property type="project" value="InterPro"/>
</dbReference>
<dbReference type="SUPFAM" id="SSF81296">
    <property type="entry name" value="E set domains"/>
    <property type="match status" value="1"/>
</dbReference>
<evidence type="ECO:0000256" key="7">
    <source>
        <dbReference type="ARBA" id="ARBA00022729"/>
    </source>
</evidence>
<keyword evidence="11 14" id="KW-0472">Membrane</keyword>
<evidence type="ECO:0000313" key="18">
    <source>
        <dbReference type="Proteomes" id="UP000182100"/>
    </source>
</evidence>
<dbReference type="Pfam" id="PF05425">
    <property type="entry name" value="CopD"/>
    <property type="match status" value="1"/>
</dbReference>
<dbReference type="PANTHER" id="PTHR34820">
    <property type="entry name" value="INNER MEMBRANE PROTEIN YEBZ"/>
    <property type="match status" value="1"/>
</dbReference>
<feature type="region of interest" description="Disordered" evidence="13">
    <location>
        <begin position="516"/>
        <end position="575"/>
    </location>
</feature>
<evidence type="ECO:0000256" key="13">
    <source>
        <dbReference type="SAM" id="MobiDB-lite"/>
    </source>
</evidence>
<dbReference type="EMBL" id="FMZK01000011">
    <property type="protein sequence ID" value="SDD75102.1"/>
    <property type="molecule type" value="Genomic_DNA"/>
</dbReference>